<evidence type="ECO:0000256" key="1">
    <source>
        <dbReference type="SAM" id="SignalP"/>
    </source>
</evidence>
<gene>
    <name evidence="2" type="ORF">PSHT_15246</name>
</gene>
<accession>A0A2S4UGD4</accession>
<dbReference type="Proteomes" id="UP000238274">
    <property type="component" value="Unassembled WGS sequence"/>
</dbReference>
<reference evidence="3" key="3">
    <citation type="journal article" date="2018" name="Mol. Plant Microbe Interact.">
        <title>Genome sequence resources for the wheat stripe rust pathogen (Puccinia striiformis f. sp. tritici) and the barley stripe rust pathogen (Puccinia striiformis f. sp. hordei).</title>
        <authorList>
            <person name="Xia C."/>
            <person name="Wang M."/>
            <person name="Yin C."/>
            <person name="Cornejo O.E."/>
            <person name="Hulbert S.H."/>
            <person name="Chen X."/>
        </authorList>
    </citation>
    <scope>NUCLEOTIDE SEQUENCE [LARGE SCALE GENOMIC DNA]</scope>
    <source>
        <strain evidence="3">93TX-2</strain>
    </source>
</reference>
<dbReference type="AlphaFoldDB" id="A0A2S4UGD4"/>
<evidence type="ECO:0008006" key="4">
    <source>
        <dbReference type="Google" id="ProtNLM"/>
    </source>
</evidence>
<organism evidence="2 3">
    <name type="scientific">Puccinia striiformis</name>
    <dbReference type="NCBI Taxonomy" id="27350"/>
    <lineage>
        <taxon>Eukaryota</taxon>
        <taxon>Fungi</taxon>
        <taxon>Dikarya</taxon>
        <taxon>Basidiomycota</taxon>
        <taxon>Pucciniomycotina</taxon>
        <taxon>Pucciniomycetes</taxon>
        <taxon>Pucciniales</taxon>
        <taxon>Pucciniaceae</taxon>
        <taxon>Puccinia</taxon>
    </lineage>
</organism>
<dbReference type="EMBL" id="PKSM01000378">
    <property type="protein sequence ID" value="POV96214.1"/>
    <property type="molecule type" value="Genomic_DNA"/>
</dbReference>
<feature type="chain" id="PRO_5015609121" description="Secreted protein" evidence="1">
    <location>
        <begin position="30"/>
        <end position="176"/>
    </location>
</feature>
<name>A0A2S4UGD4_9BASI</name>
<protein>
    <recommendedName>
        <fullName evidence="4">Secreted protein</fullName>
    </recommendedName>
</protein>
<sequence length="176" mass="19548">MSNSIKFTLLHVVLLVLTISVVTVRSGCAKGYDVVACDVGGQYRAPVGENQNCIIGLKKCCNRDMVSLGTPSSQHLHTEQSWSEDLTSFHYLWLFVTPGQPPNTRRQMCVSHLAQLANGDPNTPDLGSLNHLREPYGIGTKVHERTFEAVVQQVRSGLWKSLDSSTYLRKQLSKVH</sequence>
<evidence type="ECO:0000313" key="2">
    <source>
        <dbReference type="EMBL" id="POV96214.1"/>
    </source>
</evidence>
<keyword evidence="3" id="KW-1185">Reference proteome</keyword>
<dbReference type="VEuPathDB" id="FungiDB:PSTT_00270"/>
<keyword evidence="1" id="KW-0732">Signal</keyword>
<reference evidence="2 3" key="1">
    <citation type="submission" date="2017-12" db="EMBL/GenBank/DDBJ databases">
        <title>Gene loss provides genomic basis for host adaptation in cereal stripe rust fungi.</title>
        <authorList>
            <person name="Xia C."/>
        </authorList>
    </citation>
    <scope>NUCLEOTIDE SEQUENCE [LARGE SCALE GENOMIC DNA]</scope>
    <source>
        <strain evidence="2 3">93TX-2</strain>
    </source>
</reference>
<comment type="caution">
    <text evidence="2">The sequence shown here is derived from an EMBL/GenBank/DDBJ whole genome shotgun (WGS) entry which is preliminary data.</text>
</comment>
<dbReference type="VEuPathDB" id="FungiDB:PSHT_15246"/>
<proteinExistence type="predicted"/>
<reference evidence="3" key="2">
    <citation type="journal article" date="2018" name="BMC Genomics">
        <title>Genomic insights into host adaptation between the wheat stripe rust pathogen (Puccinia striiformis f. sp. tritici) and the barley stripe rust pathogen (Puccinia striiformis f. sp. hordei).</title>
        <authorList>
            <person name="Xia C."/>
            <person name="Wang M."/>
            <person name="Yin C."/>
            <person name="Cornejo O.E."/>
            <person name="Hulbert S.H."/>
            <person name="Chen X."/>
        </authorList>
    </citation>
    <scope>NUCLEOTIDE SEQUENCE [LARGE SCALE GENOMIC DNA]</scope>
    <source>
        <strain evidence="3">93TX-2</strain>
    </source>
</reference>
<evidence type="ECO:0000313" key="3">
    <source>
        <dbReference type="Proteomes" id="UP000238274"/>
    </source>
</evidence>
<feature type="signal peptide" evidence="1">
    <location>
        <begin position="1"/>
        <end position="29"/>
    </location>
</feature>